<organism evidence="1 2">
    <name type="scientific">Xylanibacter ruminicola</name>
    <name type="common">Prevotella ruminicola</name>
    <dbReference type="NCBI Taxonomy" id="839"/>
    <lineage>
        <taxon>Bacteria</taxon>
        <taxon>Pseudomonadati</taxon>
        <taxon>Bacteroidota</taxon>
        <taxon>Bacteroidia</taxon>
        <taxon>Bacteroidales</taxon>
        <taxon>Prevotellaceae</taxon>
        <taxon>Xylanibacter</taxon>
    </lineage>
</organism>
<dbReference type="AlphaFoldDB" id="A0A1H3YTC4"/>
<dbReference type="RefSeq" id="WP_074760300.1">
    <property type="nucleotide sequence ID" value="NZ_FNRF01000001.1"/>
</dbReference>
<reference evidence="1 2" key="1">
    <citation type="submission" date="2016-10" db="EMBL/GenBank/DDBJ databases">
        <authorList>
            <person name="de Groot N.N."/>
        </authorList>
    </citation>
    <scope>NUCLEOTIDE SEQUENCE [LARGE SCALE GENOMIC DNA]</scope>
    <source>
        <strain evidence="1 2">D31d</strain>
    </source>
</reference>
<sequence length="279" mass="33024">MISCGKQRYQDESLEQSYGVYYWRTDLHLDSTERAFLKQHHINKVYCRYFDVVMSDDGTEPKPNATIAFTDTLPAGIELIPTVYITEDCMHKPHKDLAEKLVKRIMQMNKTNHIGNVHEIQIDCDYTSKSRATYYQFLEAIKSQLSTIHYQLSTTIRLHQLSMPVPHVDYGVLMVYNTGDPRKWQERNPILDYRDVYPYLNKLAQYRLPLAAAYPVYQWIRNIQNVRIEHTVEADEILKVKKALEKERPSLTKAIITYHLETDNINRYKTETYEEIYHH</sequence>
<dbReference type="Proteomes" id="UP000182257">
    <property type="component" value="Unassembled WGS sequence"/>
</dbReference>
<accession>A0A1H3YTC4</accession>
<evidence type="ECO:0008006" key="3">
    <source>
        <dbReference type="Google" id="ProtNLM"/>
    </source>
</evidence>
<evidence type="ECO:0000313" key="2">
    <source>
        <dbReference type="Proteomes" id="UP000182257"/>
    </source>
</evidence>
<proteinExistence type="predicted"/>
<dbReference type="EMBL" id="FNRF01000001">
    <property type="protein sequence ID" value="SEA14292.1"/>
    <property type="molecule type" value="Genomic_DNA"/>
</dbReference>
<protein>
    <recommendedName>
        <fullName evidence="3">Replication restart DNA helicase PriA</fullName>
    </recommendedName>
</protein>
<gene>
    <name evidence="1" type="ORF">SAMN05216462_0780</name>
</gene>
<evidence type="ECO:0000313" key="1">
    <source>
        <dbReference type="EMBL" id="SEA14292.1"/>
    </source>
</evidence>
<name>A0A1H3YTC4_XYLRU</name>
<dbReference type="OrthoDB" id="634553at2"/>